<dbReference type="InterPro" id="IPR017601">
    <property type="entry name" value="DGQHR-contain_dom"/>
</dbReference>
<gene>
    <name evidence="1" type="ORF">CLH62_00240</name>
</gene>
<dbReference type="EMBL" id="NTFI01000001">
    <property type="protein sequence ID" value="PHQ26079.1"/>
    <property type="molecule type" value="Genomic_DNA"/>
</dbReference>
<dbReference type="NCBIfam" id="TIGR03187">
    <property type="entry name" value="DGQHR"/>
    <property type="match status" value="1"/>
</dbReference>
<organism evidence="1 2">
    <name type="scientific">Marinobacter guineae</name>
    <dbReference type="NCBI Taxonomy" id="432303"/>
    <lineage>
        <taxon>Bacteria</taxon>
        <taxon>Pseudomonadati</taxon>
        <taxon>Pseudomonadota</taxon>
        <taxon>Gammaproteobacteria</taxon>
        <taxon>Pseudomonadales</taxon>
        <taxon>Marinobacteraceae</taxon>
        <taxon>Marinobacter</taxon>
    </lineage>
</organism>
<comment type="caution">
    <text evidence="1">The sequence shown here is derived from an EMBL/GenBank/DDBJ whole genome shotgun (WGS) entry which is preliminary data.</text>
</comment>
<dbReference type="RefSeq" id="WP_099616162.1">
    <property type="nucleotide sequence ID" value="NZ_KZ319339.1"/>
</dbReference>
<evidence type="ECO:0000313" key="2">
    <source>
        <dbReference type="Proteomes" id="UP000229044"/>
    </source>
</evidence>
<evidence type="ECO:0000313" key="1">
    <source>
        <dbReference type="EMBL" id="PHQ26079.1"/>
    </source>
</evidence>
<dbReference type="Pfam" id="PF14072">
    <property type="entry name" value="DndB"/>
    <property type="match status" value="1"/>
</dbReference>
<dbReference type="CDD" id="cd16413">
    <property type="entry name" value="DGQHR_domain"/>
    <property type="match status" value="1"/>
</dbReference>
<proteinExistence type="predicted"/>
<name>A0A2G1VHT6_9GAMM</name>
<keyword evidence="2" id="KW-1185">Reference proteome</keyword>
<reference evidence="1 2" key="1">
    <citation type="submission" date="2017-09" db="EMBL/GenBank/DDBJ databases">
        <title>The draft genome sequences of Marinobacter guineae M3B.</title>
        <authorList>
            <person name="Cao J."/>
        </authorList>
    </citation>
    <scope>NUCLEOTIDE SEQUENCE [LARGE SCALE GENOMIC DNA]</scope>
    <source>
        <strain evidence="1 2">M3B</strain>
    </source>
</reference>
<protein>
    <recommendedName>
        <fullName evidence="3">DGQHR domain-containing protein</fullName>
    </recommendedName>
</protein>
<dbReference type="InterPro" id="IPR017642">
    <property type="entry name" value="DNA_S_mod_DndB"/>
</dbReference>
<dbReference type="AlphaFoldDB" id="A0A2G1VHT6"/>
<evidence type="ECO:0008006" key="3">
    <source>
        <dbReference type="Google" id="ProtNLM"/>
    </source>
</evidence>
<accession>A0A2G1VHT6</accession>
<dbReference type="Proteomes" id="UP000229044">
    <property type="component" value="Unassembled WGS sequence"/>
</dbReference>
<sequence length="396" mass="44680">MSEFKIPCFALRQPIGEFYIASVNSKTLKRVCFTKTAEIEEEYISGNQRRLNEDRAKEIASYLKTENASIPNTIILSANYDMNDNLLVDPDQAWRFEEGLEYDGVRFGKIVIPDGSLRICSVIDGQHRLQAFDFSDEDMDLPCSIFLDLPPSLQAYIFSTINFNQQKVDKSLAYQLFGYQLDDSSASSWSPDMLAVNLSRRFNNEGPFRDRIVLIKGGDQNIKDWSISSAAFIEGVVSLISGNPKKDKYKISRKKIVGHGNRKDLEDNPGYPLRNYYIQGNDKAISVILSLYFNAMSSLLWRDLPPDNILFRTVGVSAQFDFLKFLLVNKKVSISKDVDFNKELANLKGLNLTGEYFSAKSATKKRVVDALKLKCGFSEKDGVNEELLAALGGQIQ</sequence>
<dbReference type="OrthoDB" id="9789139at2"/>